<keyword evidence="2" id="KW-0575">Peroxidase</keyword>
<evidence type="ECO:0000256" key="6">
    <source>
        <dbReference type="ARBA" id="ARBA00023004"/>
    </source>
</evidence>
<accession>A0ABR3FIQ6</accession>
<dbReference type="InterPro" id="IPR036851">
    <property type="entry name" value="Chloroperoxidase-like_sf"/>
</dbReference>
<reference evidence="10 11" key="1">
    <citation type="submission" date="2024-02" db="EMBL/GenBank/DDBJ databases">
        <title>A draft genome for the cacao thread blight pathogen Marasmius crinis-equi.</title>
        <authorList>
            <person name="Cohen S.P."/>
            <person name="Baruah I.K."/>
            <person name="Amoako-Attah I."/>
            <person name="Bukari Y."/>
            <person name="Meinhardt L.W."/>
            <person name="Bailey B.A."/>
        </authorList>
    </citation>
    <scope>NUCLEOTIDE SEQUENCE [LARGE SCALE GENOMIC DNA]</scope>
    <source>
        <strain evidence="10 11">GH-76</strain>
    </source>
</reference>
<feature type="signal peptide" evidence="8">
    <location>
        <begin position="1"/>
        <end position="22"/>
    </location>
</feature>
<feature type="domain" description="Heme haloperoxidase family profile" evidence="9">
    <location>
        <begin position="44"/>
        <end position="293"/>
    </location>
</feature>
<keyword evidence="3" id="KW-0349">Heme</keyword>
<dbReference type="PROSITE" id="PS51405">
    <property type="entry name" value="HEME_HALOPEROXIDASE"/>
    <property type="match status" value="1"/>
</dbReference>
<keyword evidence="4" id="KW-0479">Metal-binding</keyword>
<keyword evidence="5" id="KW-0560">Oxidoreductase</keyword>
<evidence type="ECO:0000256" key="4">
    <source>
        <dbReference type="ARBA" id="ARBA00022723"/>
    </source>
</evidence>
<dbReference type="SUPFAM" id="SSF47571">
    <property type="entry name" value="Cloroperoxidase"/>
    <property type="match status" value="1"/>
</dbReference>
<gene>
    <name evidence="10" type="ORF">V5O48_006794</name>
</gene>
<evidence type="ECO:0000256" key="8">
    <source>
        <dbReference type="SAM" id="SignalP"/>
    </source>
</evidence>
<comment type="similarity">
    <text evidence="7">Belongs to the chloroperoxidase family.</text>
</comment>
<dbReference type="PANTHER" id="PTHR33577">
    <property type="entry name" value="STERIGMATOCYSTIN BIOSYNTHESIS PEROXIDASE STCC-RELATED"/>
    <property type="match status" value="1"/>
</dbReference>
<keyword evidence="11" id="KW-1185">Reference proteome</keyword>
<evidence type="ECO:0000313" key="10">
    <source>
        <dbReference type="EMBL" id="KAL0575172.1"/>
    </source>
</evidence>
<feature type="chain" id="PRO_5046773814" description="Heme haloperoxidase family profile domain-containing protein" evidence="8">
    <location>
        <begin position="23"/>
        <end position="397"/>
    </location>
</feature>
<dbReference type="Pfam" id="PF01328">
    <property type="entry name" value="Peroxidase_2"/>
    <property type="match status" value="1"/>
</dbReference>
<evidence type="ECO:0000259" key="9">
    <source>
        <dbReference type="PROSITE" id="PS51405"/>
    </source>
</evidence>
<dbReference type="PANTHER" id="PTHR33577:SF1">
    <property type="entry name" value="HEME HALOPEROXIDASE FAMILY PROFILE DOMAIN-CONTAINING PROTEIN"/>
    <property type="match status" value="1"/>
</dbReference>
<evidence type="ECO:0000256" key="7">
    <source>
        <dbReference type="ARBA" id="ARBA00025795"/>
    </source>
</evidence>
<evidence type="ECO:0000256" key="5">
    <source>
        <dbReference type="ARBA" id="ARBA00023002"/>
    </source>
</evidence>
<evidence type="ECO:0000256" key="1">
    <source>
        <dbReference type="ARBA" id="ARBA00001970"/>
    </source>
</evidence>
<organism evidence="10 11">
    <name type="scientific">Marasmius crinis-equi</name>
    <dbReference type="NCBI Taxonomy" id="585013"/>
    <lineage>
        <taxon>Eukaryota</taxon>
        <taxon>Fungi</taxon>
        <taxon>Dikarya</taxon>
        <taxon>Basidiomycota</taxon>
        <taxon>Agaricomycotina</taxon>
        <taxon>Agaricomycetes</taxon>
        <taxon>Agaricomycetidae</taxon>
        <taxon>Agaricales</taxon>
        <taxon>Marasmiineae</taxon>
        <taxon>Marasmiaceae</taxon>
        <taxon>Marasmius</taxon>
    </lineage>
</organism>
<dbReference type="Proteomes" id="UP001465976">
    <property type="component" value="Unassembled WGS sequence"/>
</dbReference>
<dbReference type="Gene3D" id="1.10.489.10">
    <property type="entry name" value="Chloroperoxidase-like"/>
    <property type="match status" value="1"/>
</dbReference>
<evidence type="ECO:0000313" key="11">
    <source>
        <dbReference type="Proteomes" id="UP001465976"/>
    </source>
</evidence>
<dbReference type="EMBL" id="JBAHYK010000329">
    <property type="protein sequence ID" value="KAL0575172.1"/>
    <property type="molecule type" value="Genomic_DNA"/>
</dbReference>
<evidence type="ECO:0000256" key="3">
    <source>
        <dbReference type="ARBA" id="ARBA00022617"/>
    </source>
</evidence>
<sequence>MRVRNLLAGVAILSGHAFTSSAFSNSTRRSVGFDPHAQLIDVHGEHRFIPPGHGDLRGPCPGLNALANHNYLPHNGVATIDELVEATYRVYGMGKDIGLFLAVYGSLMTGDLLSFSIGGPPPSLLGGLLGRPSGLSGSHNKYETDGSPTRGDLYQVGDNARVHLPQFKALYDKQAGIPISQVNYDIPVLTEFRHERFHESIHNNPYFFYGPFSGIGVQPAAYTFIYRYMANKSAEHPEGILNGEVLKSFFSVHGDDPAHFQYKAGWEQIPENWYKRAIGDEYGMVPYTLDLLAAALQFPLFLSVGGNTGSVDSFTGVNLEDLTGGVYNAQTLLEGDNLACFLVQAAVQTATPDVLNGLVKDVEGAINLLKAPLLNLNCPKLEMMNSQLLEKFPGFRK</sequence>
<keyword evidence="6" id="KW-0408">Iron</keyword>
<comment type="cofactor">
    <cofactor evidence="1">
        <name>heme b</name>
        <dbReference type="ChEBI" id="CHEBI:60344"/>
    </cofactor>
</comment>
<keyword evidence="8" id="KW-0732">Signal</keyword>
<comment type="caution">
    <text evidence="10">The sequence shown here is derived from an EMBL/GenBank/DDBJ whole genome shotgun (WGS) entry which is preliminary data.</text>
</comment>
<evidence type="ECO:0000256" key="2">
    <source>
        <dbReference type="ARBA" id="ARBA00022559"/>
    </source>
</evidence>
<protein>
    <recommendedName>
        <fullName evidence="9">Heme haloperoxidase family profile domain-containing protein</fullName>
    </recommendedName>
</protein>
<name>A0ABR3FIQ6_9AGAR</name>
<dbReference type="InterPro" id="IPR000028">
    <property type="entry name" value="Chloroperoxidase"/>
</dbReference>
<proteinExistence type="inferred from homology"/>